<evidence type="ECO:0000256" key="1">
    <source>
        <dbReference type="SAM" id="MobiDB-lite"/>
    </source>
</evidence>
<evidence type="ECO:0000313" key="2">
    <source>
        <dbReference type="EMBL" id="KIL67583.1"/>
    </source>
</evidence>
<organism evidence="2 3">
    <name type="scientific">Amanita muscaria (strain Koide BX008)</name>
    <dbReference type="NCBI Taxonomy" id="946122"/>
    <lineage>
        <taxon>Eukaryota</taxon>
        <taxon>Fungi</taxon>
        <taxon>Dikarya</taxon>
        <taxon>Basidiomycota</taxon>
        <taxon>Agaricomycotina</taxon>
        <taxon>Agaricomycetes</taxon>
        <taxon>Agaricomycetidae</taxon>
        <taxon>Agaricales</taxon>
        <taxon>Pluteineae</taxon>
        <taxon>Amanitaceae</taxon>
        <taxon>Amanita</taxon>
    </lineage>
</organism>
<reference evidence="2 3" key="1">
    <citation type="submission" date="2014-04" db="EMBL/GenBank/DDBJ databases">
        <title>Evolutionary Origins and Diversification of the Mycorrhizal Mutualists.</title>
        <authorList>
            <consortium name="DOE Joint Genome Institute"/>
            <consortium name="Mycorrhizal Genomics Consortium"/>
            <person name="Kohler A."/>
            <person name="Kuo A."/>
            <person name="Nagy L.G."/>
            <person name="Floudas D."/>
            <person name="Copeland A."/>
            <person name="Barry K.W."/>
            <person name="Cichocki N."/>
            <person name="Veneault-Fourrey C."/>
            <person name="LaButti K."/>
            <person name="Lindquist E.A."/>
            <person name="Lipzen A."/>
            <person name="Lundell T."/>
            <person name="Morin E."/>
            <person name="Murat C."/>
            <person name="Riley R."/>
            <person name="Ohm R."/>
            <person name="Sun H."/>
            <person name="Tunlid A."/>
            <person name="Henrissat B."/>
            <person name="Grigoriev I.V."/>
            <person name="Hibbett D.S."/>
            <person name="Martin F."/>
        </authorList>
    </citation>
    <scope>NUCLEOTIDE SEQUENCE [LARGE SCALE GENOMIC DNA]</scope>
    <source>
        <strain evidence="2 3">Koide BX008</strain>
    </source>
</reference>
<feature type="region of interest" description="Disordered" evidence="1">
    <location>
        <begin position="1"/>
        <end position="25"/>
    </location>
</feature>
<dbReference type="Proteomes" id="UP000054549">
    <property type="component" value="Unassembled WGS sequence"/>
</dbReference>
<dbReference type="HOGENOM" id="CLU_077716_0_0_1"/>
<accession>A0A0C2XFF4</accession>
<dbReference type="STRING" id="946122.A0A0C2XFF4"/>
<sequence>MYNNSYGTVTNNPFIDDPNNPRNRFPDISATISSPTYQSAQLTSSWAGQPTHQQTYSQYQPQQTQYSVQAQPTGYASFQPTSGFGQQQLASSISGSSYGYLTGQQAPQQTPSYNPAQQQIAANPGYVAQFDPYSSLSQGWDGSASIQSQSFVQTTTTGAPQLQSPTASMSSVSSFIVPSSSQTPTTSRSSSGILHPREFIVTHKLEVESWDSYAWKQLLNTFDSLKDAWETRQKELSTKVAQMLQQMQYATYYQAQQIQQEGSRLQTLLKEAEIHFDSVAASAFQMREVYGGYRQSGDLSSKKRVREATNAALKTIPDWPSPFY</sequence>
<gene>
    <name evidence="2" type="ORF">M378DRAFT_159391</name>
</gene>
<dbReference type="OrthoDB" id="3253876at2759"/>
<proteinExistence type="predicted"/>
<dbReference type="AlphaFoldDB" id="A0A0C2XFF4"/>
<keyword evidence="3" id="KW-1185">Reference proteome</keyword>
<dbReference type="InParanoid" id="A0A0C2XFF4"/>
<feature type="compositionally biased region" description="Polar residues" evidence="1">
    <location>
        <begin position="1"/>
        <end position="13"/>
    </location>
</feature>
<evidence type="ECO:0000313" key="3">
    <source>
        <dbReference type="Proteomes" id="UP000054549"/>
    </source>
</evidence>
<name>A0A0C2XFF4_AMAMK</name>
<protein>
    <submittedName>
        <fullName evidence="2">Uncharacterized protein</fullName>
    </submittedName>
</protein>
<dbReference type="EMBL" id="KN818231">
    <property type="protein sequence ID" value="KIL67583.1"/>
    <property type="molecule type" value="Genomic_DNA"/>
</dbReference>